<organism evidence="1 2">
    <name type="scientific">Pseudooceanicola nanhaiensis</name>
    <dbReference type="NCBI Taxonomy" id="375761"/>
    <lineage>
        <taxon>Bacteria</taxon>
        <taxon>Pseudomonadati</taxon>
        <taxon>Pseudomonadota</taxon>
        <taxon>Alphaproteobacteria</taxon>
        <taxon>Rhodobacterales</taxon>
        <taxon>Paracoccaceae</taxon>
        <taxon>Pseudooceanicola</taxon>
    </lineage>
</organism>
<sequence>MTQQSQTKAAAALKALEEAWAYYTPLPSLVSTTQQPAAPVYAPYTQDERAA</sequence>
<dbReference type="RefSeq" id="WP_169739203.1">
    <property type="nucleotide sequence ID" value="NZ_BMLF01000002.1"/>
</dbReference>
<reference evidence="1" key="2">
    <citation type="submission" date="2020-09" db="EMBL/GenBank/DDBJ databases">
        <authorList>
            <person name="Sun Q."/>
            <person name="Zhou Y."/>
        </authorList>
    </citation>
    <scope>NUCLEOTIDE SEQUENCE</scope>
    <source>
        <strain evidence="1">CGMCC 1.6293</strain>
    </source>
</reference>
<gene>
    <name evidence="1" type="ORF">GCM10011534_23540</name>
</gene>
<dbReference type="AlphaFoldDB" id="A0A917SVQ5"/>
<dbReference type="EMBL" id="BMLF01000002">
    <property type="protein sequence ID" value="GGM00985.1"/>
    <property type="molecule type" value="Genomic_DNA"/>
</dbReference>
<reference evidence="1" key="1">
    <citation type="journal article" date="2014" name="Int. J. Syst. Evol. Microbiol.">
        <title>Complete genome sequence of Corynebacterium casei LMG S-19264T (=DSM 44701T), isolated from a smear-ripened cheese.</title>
        <authorList>
            <consortium name="US DOE Joint Genome Institute (JGI-PGF)"/>
            <person name="Walter F."/>
            <person name="Albersmeier A."/>
            <person name="Kalinowski J."/>
            <person name="Ruckert C."/>
        </authorList>
    </citation>
    <scope>NUCLEOTIDE SEQUENCE</scope>
    <source>
        <strain evidence="1">CGMCC 1.6293</strain>
    </source>
</reference>
<protein>
    <submittedName>
        <fullName evidence="1">Uncharacterized protein</fullName>
    </submittedName>
</protein>
<proteinExistence type="predicted"/>
<evidence type="ECO:0000313" key="2">
    <source>
        <dbReference type="Proteomes" id="UP000649829"/>
    </source>
</evidence>
<keyword evidence="2" id="KW-1185">Reference proteome</keyword>
<comment type="caution">
    <text evidence="1">The sequence shown here is derived from an EMBL/GenBank/DDBJ whole genome shotgun (WGS) entry which is preliminary data.</text>
</comment>
<dbReference type="Proteomes" id="UP000649829">
    <property type="component" value="Unassembled WGS sequence"/>
</dbReference>
<name>A0A917SVQ5_9RHOB</name>
<accession>A0A917SVQ5</accession>
<evidence type="ECO:0000313" key="1">
    <source>
        <dbReference type="EMBL" id="GGM00985.1"/>
    </source>
</evidence>